<evidence type="ECO:0000313" key="1">
    <source>
        <dbReference type="EMBL" id="CAI0459233.1"/>
    </source>
</evidence>
<dbReference type="EMBL" id="CAMGYJ010000008">
    <property type="protein sequence ID" value="CAI0459233.1"/>
    <property type="molecule type" value="Genomic_DNA"/>
</dbReference>
<evidence type="ECO:0000313" key="2">
    <source>
        <dbReference type="Proteomes" id="UP001154282"/>
    </source>
</evidence>
<keyword evidence="2" id="KW-1185">Reference proteome</keyword>
<comment type="caution">
    <text evidence="1">The sequence shown here is derived from an EMBL/GenBank/DDBJ whole genome shotgun (WGS) entry which is preliminary data.</text>
</comment>
<name>A0AAV0NLW2_9ROSI</name>
<gene>
    <name evidence="1" type="ORF">LITE_LOCUS33909</name>
</gene>
<dbReference type="Proteomes" id="UP001154282">
    <property type="component" value="Unassembled WGS sequence"/>
</dbReference>
<reference evidence="1" key="1">
    <citation type="submission" date="2022-08" db="EMBL/GenBank/DDBJ databases">
        <authorList>
            <person name="Gutierrez-Valencia J."/>
        </authorList>
    </citation>
    <scope>NUCLEOTIDE SEQUENCE</scope>
</reference>
<organism evidence="1 2">
    <name type="scientific">Linum tenue</name>
    <dbReference type="NCBI Taxonomy" id="586396"/>
    <lineage>
        <taxon>Eukaryota</taxon>
        <taxon>Viridiplantae</taxon>
        <taxon>Streptophyta</taxon>
        <taxon>Embryophyta</taxon>
        <taxon>Tracheophyta</taxon>
        <taxon>Spermatophyta</taxon>
        <taxon>Magnoliopsida</taxon>
        <taxon>eudicotyledons</taxon>
        <taxon>Gunneridae</taxon>
        <taxon>Pentapetalae</taxon>
        <taxon>rosids</taxon>
        <taxon>fabids</taxon>
        <taxon>Malpighiales</taxon>
        <taxon>Linaceae</taxon>
        <taxon>Linum</taxon>
    </lineage>
</organism>
<proteinExistence type="predicted"/>
<accession>A0AAV0NLW2</accession>
<protein>
    <submittedName>
        <fullName evidence="1">Uncharacterized protein</fullName>
    </submittedName>
</protein>
<sequence length="42" mass="4576">MYSPAFYASCTVGDILSCGLTDMAVTPLDLISDMQVTFAQIW</sequence>
<dbReference type="AlphaFoldDB" id="A0AAV0NLW2"/>